<name>A6TXD2_ALKMQ</name>
<accession>A6TXD2</accession>
<feature type="transmembrane region" description="Helical" evidence="1">
    <location>
        <begin position="36"/>
        <end position="60"/>
    </location>
</feature>
<dbReference type="EMBL" id="CP000724">
    <property type="protein sequence ID" value="ABR50850.1"/>
    <property type="molecule type" value="Genomic_DNA"/>
</dbReference>
<keyword evidence="1" id="KW-0812">Transmembrane</keyword>
<dbReference type="PANTHER" id="PTHR37814">
    <property type="entry name" value="CONSERVED MEMBRANE PROTEIN"/>
    <property type="match status" value="1"/>
</dbReference>
<protein>
    <submittedName>
        <fullName evidence="2">Uncharacterized membrane protein-like protein</fullName>
    </submittedName>
</protein>
<dbReference type="AlphaFoldDB" id="A6TXD2"/>
<gene>
    <name evidence="2" type="ordered locus">Amet_4784</name>
</gene>
<dbReference type="OrthoDB" id="4424890at2"/>
<dbReference type="HOGENOM" id="CLU_043930_0_0_9"/>
<proteinExistence type="predicted"/>
<feature type="transmembrane region" description="Helical" evidence="1">
    <location>
        <begin position="308"/>
        <end position="325"/>
    </location>
</feature>
<dbReference type="KEGG" id="amt:Amet_4784"/>
<organism evidence="2 3">
    <name type="scientific">Alkaliphilus metalliredigens (strain QYMF)</name>
    <dbReference type="NCBI Taxonomy" id="293826"/>
    <lineage>
        <taxon>Bacteria</taxon>
        <taxon>Bacillati</taxon>
        <taxon>Bacillota</taxon>
        <taxon>Clostridia</taxon>
        <taxon>Peptostreptococcales</taxon>
        <taxon>Natronincolaceae</taxon>
        <taxon>Alkaliphilus</taxon>
    </lineage>
</organism>
<evidence type="ECO:0000313" key="3">
    <source>
        <dbReference type="Proteomes" id="UP000001572"/>
    </source>
</evidence>
<feature type="transmembrane region" description="Helical" evidence="1">
    <location>
        <begin position="143"/>
        <end position="162"/>
    </location>
</feature>
<feature type="transmembrane region" description="Helical" evidence="1">
    <location>
        <begin position="274"/>
        <end position="296"/>
    </location>
</feature>
<feature type="transmembrane region" description="Helical" evidence="1">
    <location>
        <begin position="192"/>
        <end position="215"/>
    </location>
</feature>
<dbReference type="RefSeq" id="WP_012065735.1">
    <property type="nucleotide sequence ID" value="NC_009633.1"/>
</dbReference>
<dbReference type="STRING" id="293826.Amet_4784"/>
<feature type="transmembrane region" description="Helical" evidence="1">
    <location>
        <begin position="81"/>
        <end position="103"/>
    </location>
</feature>
<dbReference type="Proteomes" id="UP000001572">
    <property type="component" value="Chromosome"/>
</dbReference>
<keyword evidence="3" id="KW-1185">Reference proteome</keyword>
<dbReference type="PANTHER" id="PTHR37814:SF1">
    <property type="entry name" value="MEMBRANE PROTEIN"/>
    <property type="match status" value="1"/>
</dbReference>
<dbReference type="InterPro" id="IPR038728">
    <property type="entry name" value="YkvI-like"/>
</dbReference>
<feature type="transmembrane region" description="Helical" evidence="1">
    <location>
        <begin position="331"/>
        <end position="349"/>
    </location>
</feature>
<keyword evidence="1" id="KW-1133">Transmembrane helix</keyword>
<dbReference type="eggNOG" id="COG3949">
    <property type="taxonomic scope" value="Bacteria"/>
</dbReference>
<keyword evidence="1" id="KW-0472">Membrane</keyword>
<evidence type="ECO:0000256" key="1">
    <source>
        <dbReference type="SAM" id="Phobius"/>
    </source>
</evidence>
<feature type="transmembrane region" description="Helical" evidence="1">
    <location>
        <begin position="227"/>
        <end position="249"/>
    </location>
</feature>
<feature type="transmembrane region" description="Helical" evidence="1">
    <location>
        <begin position="115"/>
        <end position="136"/>
    </location>
</feature>
<reference evidence="3" key="1">
    <citation type="journal article" date="2016" name="Genome Announc.">
        <title>Complete genome sequence of Alkaliphilus metalliredigens strain QYMF, an alkaliphilic and metal-reducing bacterium isolated from borax-contaminated leachate ponds.</title>
        <authorList>
            <person name="Hwang C."/>
            <person name="Copeland A."/>
            <person name="Lucas S."/>
            <person name="Lapidus A."/>
            <person name="Barry K."/>
            <person name="Detter J.C."/>
            <person name="Glavina Del Rio T."/>
            <person name="Hammon N."/>
            <person name="Israni S."/>
            <person name="Dalin E."/>
            <person name="Tice H."/>
            <person name="Pitluck S."/>
            <person name="Chertkov O."/>
            <person name="Brettin T."/>
            <person name="Bruce D."/>
            <person name="Han C."/>
            <person name="Schmutz J."/>
            <person name="Larimer F."/>
            <person name="Land M.L."/>
            <person name="Hauser L."/>
            <person name="Kyrpides N."/>
            <person name="Mikhailova N."/>
            <person name="Ye Q."/>
            <person name="Zhou J."/>
            <person name="Richardson P."/>
            <person name="Fields M.W."/>
        </authorList>
    </citation>
    <scope>NUCLEOTIDE SEQUENCE [LARGE SCALE GENOMIC DNA]</scope>
    <source>
        <strain evidence="3">QYMF</strain>
    </source>
</reference>
<evidence type="ECO:0000313" key="2">
    <source>
        <dbReference type="EMBL" id="ABR50850.1"/>
    </source>
</evidence>
<sequence length="362" mass="39731">MKKFNSIVTLGTIYIGTVIGAGFASGQEIYQFFGKYGNMGVVGIFVMTILFSIVGSRILSEVYHGRIQSFESFALHYFNKRLLYAINLILILFLTGGYFIMLAGSGAVLHQSFEIPVIYGIVMMTIMCFIVFSFGLKGIAGVNNLFVPILAFVIIFVSGNVISNNHVFMSNTQAGVTALVEELKFFKFNGEWVWSAILYVSYNSMIALVVMTSVYPLIYDQGSARYGAILGAVGLGAMALLILVSLLILETNIIGLEVPMIAIAHSLGDGWKQIYSGVLLLAMFTTAVANGYACILRVTYLIPLGEKVTGFLLCTLSIPLAMFGFKRLVEVIYPIFGYIGFVFIVIIILKGRPTRFHMKRGG</sequence>